<evidence type="ECO:0000313" key="4">
    <source>
        <dbReference type="RefSeq" id="XP_011310749.1"/>
    </source>
</evidence>
<evidence type="ECO:0000313" key="3">
    <source>
        <dbReference type="Proteomes" id="UP000694866"/>
    </source>
</evidence>
<dbReference type="AlphaFoldDB" id="A0A0C9QTA6"/>
<dbReference type="KEGG" id="fas:105271106"/>
<reference evidence="4" key="2">
    <citation type="submission" date="2025-04" db="UniProtKB">
        <authorList>
            <consortium name="RefSeq"/>
        </authorList>
    </citation>
    <scope>IDENTIFICATION</scope>
    <source>
        <strain evidence="4">USDA-PBARC FA_bdor</strain>
        <tissue evidence="4">Whole organism</tissue>
    </source>
</reference>
<dbReference type="PANTHER" id="PTHR33964:SF1">
    <property type="entry name" value="RE45066P"/>
    <property type="match status" value="1"/>
</dbReference>
<feature type="chain" id="PRO_5044541520" evidence="1">
    <location>
        <begin position="29"/>
        <end position="235"/>
    </location>
</feature>
<protein>
    <submittedName>
        <fullName evidence="2">HAP2A_0 protein</fullName>
    </submittedName>
</protein>
<keyword evidence="3" id="KW-1185">Reference proteome</keyword>
<organism evidence="2">
    <name type="scientific">Fopius arisanus</name>
    <dbReference type="NCBI Taxonomy" id="64838"/>
    <lineage>
        <taxon>Eukaryota</taxon>
        <taxon>Metazoa</taxon>
        <taxon>Ecdysozoa</taxon>
        <taxon>Arthropoda</taxon>
        <taxon>Hexapoda</taxon>
        <taxon>Insecta</taxon>
        <taxon>Pterygota</taxon>
        <taxon>Neoptera</taxon>
        <taxon>Endopterygota</taxon>
        <taxon>Hymenoptera</taxon>
        <taxon>Apocrita</taxon>
        <taxon>Ichneumonoidea</taxon>
        <taxon>Braconidae</taxon>
        <taxon>Opiinae</taxon>
        <taxon>Fopius</taxon>
    </lineage>
</organism>
<name>A0A0C9QTA6_9HYME</name>
<dbReference type="GeneID" id="105271106"/>
<evidence type="ECO:0000256" key="1">
    <source>
        <dbReference type="SAM" id="SignalP"/>
    </source>
</evidence>
<reference evidence="2" key="1">
    <citation type="submission" date="2015-01" db="EMBL/GenBank/DDBJ databases">
        <title>Transcriptome Assembly of Fopius arisanus.</title>
        <authorList>
            <person name="Geib S."/>
        </authorList>
    </citation>
    <scope>NUCLEOTIDE SEQUENCE</scope>
</reference>
<dbReference type="Proteomes" id="UP000694866">
    <property type="component" value="Unplaced"/>
</dbReference>
<keyword evidence="1" id="KW-0732">Signal</keyword>
<gene>
    <name evidence="2" type="primary">HAP2A_0</name>
    <name evidence="4" type="synonym">LOC105271106</name>
    <name evidence="2" type="ORF">g.13595</name>
</gene>
<dbReference type="RefSeq" id="XP_011310749.1">
    <property type="nucleotide sequence ID" value="XM_011312447.1"/>
</dbReference>
<dbReference type="EMBL" id="GBYB01003872">
    <property type="protein sequence ID" value="JAG73639.1"/>
    <property type="molecule type" value="Transcribed_RNA"/>
</dbReference>
<dbReference type="OrthoDB" id="10051804at2759"/>
<accession>A0A0C9QTA6</accession>
<sequence length="235" mass="26466">MRNPAEKQLSWYAILLAAFYSLLASCRGEECGREELASCARPLGKITNNNELGFVASKEELNALCPDLEKGMSCIKLYTLRCMKGTEREHFNNLYLGINMAIVELCQEGPYQDAFLKHAPCMQKVQTDYEMCSKKYQNTVLALDKTNQTRSSEPIKSICCAFQEYLECSHHTVRRKCGEETAVFTKNFLDLMANSLIKMHCARYKGECALHSSSPSFTISGALLLVSGLTSRYFT</sequence>
<feature type="signal peptide" evidence="1">
    <location>
        <begin position="1"/>
        <end position="28"/>
    </location>
</feature>
<dbReference type="PROSITE" id="PS51257">
    <property type="entry name" value="PROKAR_LIPOPROTEIN"/>
    <property type="match status" value="1"/>
</dbReference>
<accession>A0A9R1TK71</accession>
<proteinExistence type="predicted"/>
<evidence type="ECO:0000313" key="2">
    <source>
        <dbReference type="EMBL" id="JAG73639.1"/>
    </source>
</evidence>
<dbReference type="PANTHER" id="PTHR33964">
    <property type="entry name" value="RE45066P-RELATED"/>
    <property type="match status" value="1"/>
</dbReference>